<dbReference type="EMBL" id="BNCP01000006">
    <property type="protein sequence ID" value="GIL74474.1"/>
    <property type="molecule type" value="Genomic_DNA"/>
</dbReference>
<sequence length="383" mass="39976">MAEAQFRGATRADSPPPMGLRVPSPQQQLGDSIQGPLPGGSSPKPRDGGSQLLVNIARGGHPSGVLSSSATGLLRAQSPAVYGSVVRRPATAAAAVPSASPVSAMNHPRLVRDAGMAPGQAYGYSAAAGSVITAAAAGEGQAEVLTIHPPQWESMSRLEADPSYVHYPTITAKGEFGGGVPHPHSAGGFFPPPPQAGPSWRSYLMRSRLSAPGSRSSANWSRSRGAVAAAARASAARASAASSPSPSDPVGLVNTRHPMDTIRAPTEAGYHETDQPVSKRGLWESRAALAGEARAMRAAARLLRAENRRLAGEAAALEDSVEGLAQGLLSPEFVRLHAESVERRLEFAEQYEPLVAGTMRVQSESGVGLANYDIERCRRHNKM</sequence>
<organism evidence="2 3">
    <name type="scientific">Volvox reticuliferus</name>
    <dbReference type="NCBI Taxonomy" id="1737510"/>
    <lineage>
        <taxon>Eukaryota</taxon>
        <taxon>Viridiplantae</taxon>
        <taxon>Chlorophyta</taxon>
        <taxon>core chlorophytes</taxon>
        <taxon>Chlorophyceae</taxon>
        <taxon>CS clade</taxon>
        <taxon>Chlamydomonadales</taxon>
        <taxon>Volvocaceae</taxon>
        <taxon>Volvox</taxon>
    </lineage>
</organism>
<accession>A0A8J4C5K7</accession>
<evidence type="ECO:0000313" key="3">
    <source>
        <dbReference type="Proteomes" id="UP000747110"/>
    </source>
</evidence>
<dbReference type="AlphaFoldDB" id="A0A8J4C5K7"/>
<gene>
    <name evidence="2" type="ORF">Vretifemale_4444</name>
</gene>
<keyword evidence="3" id="KW-1185">Reference proteome</keyword>
<feature type="region of interest" description="Disordered" evidence="1">
    <location>
        <begin position="1"/>
        <end position="51"/>
    </location>
</feature>
<protein>
    <submittedName>
        <fullName evidence="2">Uncharacterized protein</fullName>
    </submittedName>
</protein>
<proteinExistence type="predicted"/>
<evidence type="ECO:0000256" key="1">
    <source>
        <dbReference type="SAM" id="MobiDB-lite"/>
    </source>
</evidence>
<comment type="caution">
    <text evidence="2">The sequence shown here is derived from an EMBL/GenBank/DDBJ whole genome shotgun (WGS) entry which is preliminary data.</text>
</comment>
<evidence type="ECO:0000313" key="2">
    <source>
        <dbReference type="EMBL" id="GIL74474.1"/>
    </source>
</evidence>
<dbReference type="Proteomes" id="UP000747110">
    <property type="component" value="Unassembled WGS sequence"/>
</dbReference>
<dbReference type="OrthoDB" id="10551246at2759"/>
<name>A0A8J4C5K7_9CHLO</name>
<reference evidence="2" key="1">
    <citation type="journal article" date="2021" name="Proc. Natl. Acad. Sci. U.S.A.">
        <title>Three genomes in the algal genus Volvox reveal the fate of a haploid sex-determining region after a transition to homothallism.</title>
        <authorList>
            <person name="Yamamoto K."/>
            <person name="Hamaji T."/>
            <person name="Kawai-Toyooka H."/>
            <person name="Matsuzaki R."/>
            <person name="Takahashi F."/>
            <person name="Nishimura Y."/>
            <person name="Kawachi M."/>
            <person name="Noguchi H."/>
            <person name="Minakuchi Y."/>
            <person name="Umen J.G."/>
            <person name="Toyoda A."/>
            <person name="Nozaki H."/>
        </authorList>
    </citation>
    <scope>NUCLEOTIDE SEQUENCE</scope>
    <source>
        <strain evidence="2">NIES-3786</strain>
    </source>
</reference>